<dbReference type="Gene3D" id="3.30.565.10">
    <property type="entry name" value="Histidine kinase-like ATPase, C-terminal domain"/>
    <property type="match status" value="1"/>
</dbReference>
<keyword evidence="8" id="KW-0472">Membrane</keyword>
<dbReference type="Pfam" id="PF02518">
    <property type="entry name" value="HATPase_c"/>
    <property type="match status" value="1"/>
</dbReference>
<dbReference type="InterPro" id="IPR050428">
    <property type="entry name" value="TCS_sensor_his_kinase"/>
</dbReference>
<dbReference type="EC" id="2.7.13.3" evidence="2"/>
<keyword evidence="6 10" id="KW-0418">Kinase</keyword>
<dbReference type="Pfam" id="PF00512">
    <property type="entry name" value="HisKA"/>
    <property type="match status" value="1"/>
</dbReference>
<dbReference type="SMART" id="SM00388">
    <property type="entry name" value="HisKA"/>
    <property type="match status" value="1"/>
</dbReference>
<dbReference type="SMART" id="SM00387">
    <property type="entry name" value="HATPase_c"/>
    <property type="match status" value="1"/>
</dbReference>
<comment type="catalytic activity">
    <reaction evidence="1">
        <text>ATP + protein L-histidine = ADP + protein N-phospho-L-histidine.</text>
        <dbReference type="EC" id="2.7.13.3"/>
    </reaction>
</comment>
<sequence length="420" mass="47242">MKLINQFTLWYLCISAIVLLAGGMIVFYSVQREIIDEEGRRLKDTVKLIAGLLEKGTEIDDIAGHQVIIRELDPAAAEIPVQIKDTLAWFEPHQHFERELRASASYKIKDKHYFIAASNLVAESDEILDGVLQSIGWIFGLLLLVVALSGRLLSKAILTPFQHTLSAIQAFHLKQKDPIPFTTTRTDEFKTLNTFLGKMTTKALEDYRSLKEFTENASHELQTPLAIMRGKLELLLNSPITDTQAQLLADAHQAVDKLSQVNKSLTLLARLENQEFESSQVIDVSQLTLDTLSTFAELMEMKNLTLKTKIEADVFVQLHAVLASILLNNLISNAIRHNSTDGFIYVTLTPATLIIQNTGNPPQLPTHQLFERFKKSNQSNDSIGLGLAIVKQICDVSRFQIKYVYAEELHTVELNFSTKR</sequence>
<dbReference type="PANTHER" id="PTHR45436">
    <property type="entry name" value="SENSOR HISTIDINE KINASE YKOH"/>
    <property type="match status" value="1"/>
</dbReference>
<gene>
    <name evidence="10" type="ORF">Q0590_09785</name>
</gene>
<dbReference type="InterPro" id="IPR005467">
    <property type="entry name" value="His_kinase_dom"/>
</dbReference>
<keyword evidence="4" id="KW-0808">Transferase</keyword>
<feature type="transmembrane region" description="Helical" evidence="8">
    <location>
        <begin position="7"/>
        <end position="30"/>
    </location>
</feature>
<proteinExistence type="predicted"/>
<evidence type="ECO:0000256" key="6">
    <source>
        <dbReference type="ARBA" id="ARBA00022777"/>
    </source>
</evidence>
<evidence type="ECO:0000256" key="2">
    <source>
        <dbReference type="ARBA" id="ARBA00012438"/>
    </source>
</evidence>
<evidence type="ECO:0000256" key="8">
    <source>
        <dbReference type="SAM" id="Phobius"/>
    </source>
</evidence>
<dbReference type="PANTHER" id="PTHR45436:SF5">
    <property type="entry name" value="SENSOR HISTIDINE KINASE TRCS"/>
    <property type="match status" value="1"/>
</dbReference>
<dbReference type="PROSITE" id="PS50109">
    <property type="entry name" value="HIS_KIN"/>
    <property type="match status" value="1"/>
</dbReference>
<keyword evidence="11" id="KW-1185">Reference proteome</keyword>
<dbReference type="CDD" id="cd00082">
    <property type="entry name" value="HisKA"/>
    <property type="match status" value="1"/>
</dbReference>
<dbReference type="GO" id="GO:0016301">
    <property type="term" value="F:kinase activity"/>
    <property type="evidence" value="ECO:0007669"/>
    <property type="project" value="UniProtKB-KW"/>
</dbReference>
<dbReference type="Proteomes" id="UP001168528">
    <property type="component" value="Unassembled WGS sequence"/>
</dbReference>
<dbReference type="Gene3D" id="1.10.287.130">
    <property type="match status" value="1"/>
</dbReference>
<keyword evidence="3" id="KW-0597">Phosphoprotein</keyword>
<evidence type="ECO:0000256" key="1">
    <source>
        <dbReference type="ARBA" id="ARBA00000085"/>
    </source>
</evidence>
<evidence type="ECO:0000256" key="3">
    <source>
        <dbReference type="ARBA" id="ARBA00022553"/>
    </source>
</evidence>
<accession>A0ABT8R358</accession>
<dbReference type="InterPro" id="IPR003594">
    <property type="entry name" value="HATPase_dom"/>
</dbReference>
<name>A0ABT8R358_9BACT</name>
<feature type="domain" description="Histidine kinase" evidence="9">
    <location>
        <begin position="216"/>
        <end position="393"/>
    </location>
</feature>
<dbReference type="RefSeq" id="WP_302037342.1">
    <property type="nucleotide sequence ID" value="NZ_JAUKPO010000004.1"/>
</dbReference>
<evidence type="ECO:0000313" key="10">
    <source>
        <dbReference type="EMBL" id="MDO1446540.1"/>
    </source>
</evidence>
<protein>
    <recommendedName>
        <fullName evidence="2">histidine kinase</fullName>
        <ecNumber evidence="2">2.7.13.3</ecNumber>
    </recommendedName>
</protein>
<evidence type="ECO:0000256" key="5">
    <source>
        <dbReference type="ARBA" id="ARBA00022692"/>
    </source>
</evidence>
<keyword evidence="7 8" id="KW-1133">Transmembrane helix</keyword>
<reference evidence="10" key="1">
    <citation type="submission" date="2023-07" db="EMBL/GenBank/DDBJ databases">
        <title>The genome sequence of Rhodocytophaga aerolata KACC 12507.</title>
        <authorList>
            <person name="Zhang X."/>
        </authorList>
    </citation>
    <scope>NUCLEOTIDE SEQUENCE</scope>
    <source>
        <strain evidence="10">KACC 12507</strain>
    </source>
</reference>
<evidence type="ECO:0000256" key="7">
    <source>
        <dbReference type="ARBA" id="ARBA00022989"/>
    </source>
</evidence>
<dbReference type="EMBL" id="JAUKPO010000004">
    <property type="protein sequence ID" value="MDO1446540.1"/>
    <property type="molecule type" value="Genomic_DNA"/>
</dbReference>
<comment type="caution">
    <text evidence="10">The sequence shown here is derived from an EMBL/GenBank/DDBJ whole genome shotgun (WGS) entry which is preliminary data.</text>
</comment>
<dbReference type="SUPFAM" id="SSF47384">
    <property type="entry name" value="Homodimeric domain of signal transducing histidine kinase"/>
    <property type="match status" value="1"/>
</dbReference>
<evidence type="ECO:0000313" key="11">
    <source>
        <dbReference type="Proteomes" id="UP001168528"/>
    </source>
</evidence>
<dbReference type="InterPro" id="IPR036097">
    <property type="entry name" value="HisK_dim/P_sf"/>
</dbReference>
<organism evidence="10 11">
    <name type="scientific">Rhodocytophaga aerolata</name>
    <dbReference type="NCBI Taxonomy" id="455078"/>
    <lineage>
        <taxon>Bacteria</taxon>
        <taxon>Pseudomonadati</taxon>
        <taxon>Bacteroidota</taxon>
        <taxon>Cytophagia</taxon>
        <taxon>Cytophagales</taxon>
        <taxon>Rhodocytophagaceae</taxon>
        <taxon>Rhodocytophaga</taxon>
    </lineage>
</organism>
<dbReference type="InterPro" id="IPR003661">
    <property type="entry name" value="HisK_dim/P_dom"/>
</dbReference>
<dbReference type="SUPFAM" id="SSF55874">
    <property type="entry name" value="ATPase domain of HSP90 chaperone/DNA topoisomerase II/histidine kinase"/>
    <property type="match status" value="1"/>
</dbReference>
<dbReference type="CDD" id="cd00075">
    <property type="entry name" value="HATPase"/>
    <property type="match status" value="1"/>
</dbReference>
<keyword evidence="5 8" id="KW-0812">Transmembrane</keyword>
<evidence type="ECO:0000259" key="9">
    <source>
        <dbReference type="PROSITE" id="PS50109"/>
    </source>
</evidence>
<evidence type="ECO:0000256" key="4">
    <source>
        <dbReference type="ARBA" id="ARBA00022679"/>
    </source>
</evidence>
<dbReference type="InterPro" id="IPR036890">
    <property type="entry name" value="HATPase_C_sf"/>
</dbReference>